<gene>
    <name evidence="3" type="ORF">DIT97_32810</name>
</gene>
<evidence type="ECO:0000313" key="4">
    <source>
        <dbReference type="Proteomes" id="UP000263642"/>
    </source>
</evidence>
<dbReference type="Proteomes" id="UP000263642">
    <property type="component" value="Unassembled WGS sequence"/>
</dbReference>
<dbReference type="InterPro" id="IPR002372">
    <property type="entry name" value="PQQ_rpt_dom"/>
</dbReference>
<dbReference type="InterPro" id="IPR015943">
    <property type="entry name" value="WD40/YVTN_repeat-like_dom_sf"/>
</dbReference>
<reference evidence="3 4" key="1">
    <citation type="journal article" date="2018" name="Nat. Biotechnol.">
        <title>A standardized bacterial taxonomy based on genome phylogeny substantially revises the tree of life.</title>
        <authorList>
            <person name="Parks D.H."/>
            <person name="Chuvochina M."/>
            <person name="Waite D.W."/>
            <person name="Rinke C."/>
            <person name="Skarshewski A."/>
            <person name="Chaumeil P.A."/>
            <person name="Hugenholtz P."/>
        </authorList>
    </citation>
    <scope>NUCLEOTIDE SEQUENCE [LARGE SCALE GENOMIC DNA]</scope>
    <source>
        <strain evidence="3">UBA9375</strain>
    </source>
</reference>
<dbReference type="AlphaFoldDB" id="A0A3D3RFE9"/>
<accession>A0A3D3RFE9</accession>
<protein>
    <submittedName>
        <fullName evidence="3">Pyrrolo-quinoline quinone</fullName>
    </submittedName>
</protein>
<evidence type="ECO:0000256" key="1">
    <source>
        <dbReference type="SAM" id="MobiDB-lite"/>
    </source>
</evidence>
<dbReference type="EMBL" id="DQAY01000201">
    <property type="protein sequence ID" value="HCO27549.1"/>
    <property type="molecule type" value="Genomic_DNA"/>
</dbReference>
<organism evidence="3 4">
    <name type="scientific">Gimesia maris</name>
    <dbReference type="NCBI Taxonomy" id="122"/>
    <lineage>
        <taxon>Bacteria</taxon>
        <taxon>Pseudomonadati</taxon>
        <taxon>Planctomycetota</taxon>
        <taxon>Planctomycetia</taxon>
        <taxon>Planctomycetales</taxon>
        <taxon>Planctomycetaceae</taxon>
        <taxon>Gimesia</taxon>
    </lineage>
</organism>
<dbReference type="Pfam" id="PF13360">
    <property type="entry name" value="PQQ_2"/>
    <property type="match status" value="1"/>
</dbReference>
<feature type="domain" description="Pyrrolo-quinoline quinone repeat" evidence="2">
    <location>
        <begin position="110"/>
        <end position="255"/>
    </location>
</feature>
<dbReference type="PANTHER" id="PTHR34512:SF30">
    <property type="entry name" value="OUTER MEMBRANE PROTEIN ASSEMBLY FACTOR BAMB"/>
    <property type="match status" value="1"/>
</dbReference>
<dbReference type="Gene3D" id="2.130.10.10">
    <property type="entry name" value="YVTN repeat-like/Quinoprotein amine dehydrogenase"/>
    <property type="match status" value="2"/>
</dbReference>
<proteinExistence type="predicted"/>
<feature type="region of interest" description="Disordered" evidence="1">
    <location>
        <begin position="430"/>
        <end position="453"/>
    </location>
</feature>
<dbReference type="PANTHER" id="PTHR34512">
    <property type="entry name" value="CELL SURFACE PROTEIN"/>
    <property type="match status" value="1"/>
</dbReference>
<dbReference type="InterPro" id="IPR018391">
    <property type="entry name" value="PQQ_b-propeller_rpt"/>
</dbReference>
<evidence type="ECO:0000313" key="3">
    <source>
        <dbReference type="EMBL" id="HCO27549.1"/>
    </source>
</evidence>
<dbReference type="SUPFAM" id="SSF50998">
    <property type="entry name" value="Quinoprotein alcohol dehydrogenase-like"/>
    <property type="match status" value="1"/>
</dbReference>
<evidence type="ECO:0000259" key="2">
    <source>
        <dbReference type="Pfam" id="PF13360"/>
    </source>
</evidence>
<sequence>MHQVILTRLFVDLRIPILLNHLEKVGAMSLWKKLTINFLILILAVTGSDCLMAQRLNESSVGITIPTQQQLGLYDLERVWWGQATVDPHRDKIVHLSIDEINLYALSTAGIITAFNNETGKKLWATQLGRGNNIGYAPVSNSKYVYITVGTNLYAIDRLNGEIDWELQLPGSASTSPTVDEDAIYVGTLNGRMYAWDLKRLNELSNEGKLPAWRESAIRWTYQTGDTINTPAIVTNRTLLFASQDGSLYSVTLQDRQLAFQFETDAPISASLAEEGKSLFLASEDQNLYCLNLLNGIVRWRIRSSFPLVYPVSVLDKDVYLSSKKNGLFQLSAQTGQEHWWQPLGSRFISLSPTRVYATDEIGNLLVLSRTDGAVLSAVPLRKYQVKLMNEQTDRIFCSSESGIILCLKQKDLPFPIRFKNQDKYPILPDIAPEPAAKDVQSDAAANGDNTDN</sequence>
<name>A0A3D3RFE9_9PLAN</name>
<comment type="caution">
    <text evidence="3">The sequence shown here is derived from an EMBL/GenBank/DDBJ whole genome shotgun (WGS) entry which is preliminary data.</text>
</comment>
<dbReference type="SMART" id="SM00564">
    <property type="entry name" value="PQQ"/>
    <property type="match status" value="7"/>
</dbReference>
<dbReference type="InterPro" id="IPR011047">
    <property type="entry name" value="Quinoprotein_ADH-like_sf"/>
</dbReference>